<evidence type="ECO:0000313" key="2">
    <source>
        <dbReference type="EMBL" id="AOO82783.1"/>
    </source>
</evidence>
<gene>
    <name evidence="2" type="ORF">BHK69_22195</name>
</gene>
<dbReference type="NCBIfam" id="TIGR00049">
    <property type="entry name" value="iron-sulfur cluster assembly accessory protein"/>
    <property type="match status" value="1"/>
</dbReference>
<dbReference type="InterPro" id="IPR016092">
    <property type="entry name" value="ATAP"/>
</dbReference>
<dbReference type="InterPro" id="IPR035903">
    <property type="entry name" value="HesB-like_dom_sf"/>
</dbReference>
<dbReference type="GO" id="GO:0051537">
    <property type="term" value="F:2 iron, 2 sulfur cluster binding"/>
    <property type="evidence" value="ECO:0007669"/>
    <property type="project" value="TreeGrafter"/>
</dbReference>
<dbReference type="KEGG" id="bvv:BHK69_22195"/>
<dbReference type="GO" id="GO:0005506">
    <property type="term" value="F:iron ion binding"/>
    <property type="evidence" value="ECO:0007669"/>
    <property type="project" value="TreeGrafter"/>
</dbReference>
<dbReference type="RefSeq" id="WP_069691989.1">
    <property type="nucleotide sequence ID" value="NZ_CP017147.1"/>
</dbReference>
<dbReference type="InterPro" id="IPR000361">
    <property type="entry name" value="ATAP_core_dom"/>
</dbReference>
<sequence>MSTDIEVNPRGVAVAVTGKAASRILSVMEKEPPGSMLRVSVAGGGCSGFQYIFDVDREKAPGDLVIERDGATVLIDETSLDLLEGCTIDFVDDLVGQSFRITNPNATSSCGCGTSFAV</sequence>
<keyword evidence="3" id="KW-1185">Reference proteome</keyword>
<name>A0A1D7U5Z3_9HYPH</name>
<dbReference type="GO" id="GO:0016226">
    <property type="term" value="P:iron-sulfur cluster assembly"/>
    <property type="evidence" value="ECO:0007669"/>
    <property type="project" value="InterPro"/>
</dbReference>
<accession>A0A1D7U5Z3</accession>
<evidence type="ECO:0000313" key="3">
    <source>
        <dbReference type="Proteomes" id="UP000094969"/>
    </source>
</evidence>
<feature type="domain" description="Core" evidence="1">
    <location>
        <begin position="14"/>
        <end position="113"/>
    </location>
</feature>
<dbReference type="EMBL" id="CP017147">
    <property type="protein sequence ID" value="AOO82783.1"/>
    <property type="molecule type" value="Genomic_DNA"/>
</dbReference>
<dbReference type="PANTHER" id="PTHR43011">
    <property type="entry name" value="IRON-SULFUR CLUSTER ASSEMBLY 2 HOMOLOG, MITOCHONDRIAL"/>
    <property type="match status" value="1"/>
</dbReference>
<dbReference type="PANTHER" id="PTHR43011:SF1">
    <property type="entry name" value="IRON-SULFUR CLUSTER ASSEMBLY 2 HOMOLOG, MITOCHONDRIAL"/>
    <property type="match status" value="1"/>
</dbReference>
<dbReference type="OrthoDB" id="9801228at2"/>
<dbReference type="GO" id="GO:0051539">
    <property type="term" value="F:4 iron, 4 sulfur cluster binding"/>
    <property type="evidence" value="ECO:0007669"/>
    <property type="project" value="TreeGrafter"/>
</dbReference>
<dbReference type="InterPro" id="IPR017870">
    <property type="entry name" value="FeS_cluster_insertion_CS"/>
</dbReference>
<dbReference type="STRING" id="1526658.BHK69_22195"/>
<proteinExistence type="predicted"/>
<dbReference type="PROSITE" id="PS01152">
    <property type="entry name" value="HESB"/>
    <property type="match status" value="1"/>
</dbReference>
<protein>
    <submittedName>
        <fullName evidence="2">Heme biosynthesis protein HemY</fullName>
    </submittedName>
</protein>
<dbReference type="SUPFAM" id="SSF89360">
    <property type="entry name" value="HesB-like domain"/>
    <property type="match status" value="1"/>
</dbReference>
<dbReference type="Gene3D" id="2.60.300.12">
    <property type="entry name" value="HesB-like domain"/>
    <property type="match status" value="1"/>
</dbReference>
<evidence type="ECO:0000259" key="1">
    <source>
        <dbReference type="Pfam" id="PF01521"/>
    </source>
</evidence>
<dbReference type="Proteomes" id="UP000094969">
    <property type="component" value="Chromosome"/>
</dbReference>
<dbReference type="AlphaFoldDB" id="A0A1D7U5Z3"/>
<dbReference type="Pfam" id="PF01521">
    <property type="entry name" value="Fe-S_biosyn"/>
    <property type="match status" value="1"/>
</dbReference>
<organism evidence="2 3">
    <name type="scientific">Bosea vaviloviae</name>
    <dbReference type="NCBI Taxonomy" id="1526658"/>
    <lineage>
        <taxon>Bacteria</taxon>
        <taxon>Pseudomonadati</taxon>
        <taxon>Pseudomonadota</taxon>
        <taxon>Alphaproteobacteria</taxon>
        <taxon>Hyphomicrobiales</taxon>
        <taxon>Boseaceae</taxon>
        <taxon>Bosea</taxon>
    </lineage>
</organism>
<reference evidence="2 3" key="1">
    <citation type="journal article" date="2015" name="Antonie Van Leeuwenhoek">
        <title>Bosea vaviloviae sp. nov., a new species of slow-growing rhizobia isolated from nodules of the relict species Vavilovia formosa (Stev.) Fed.</title>
        <authorList>
            <person name="Safronova V.I."/>
            <person name="Kuznetsova I.G."/>
            <person name="Sazanova A.L."/>
            <person name="Kimeklis A.K."/>
            <person name="Belimov A.A."/>
            <person name="Andronov E.E."/>
            <person name="Pinaev A.G."/>
            <person name="Chizhevskaya E.P."/>
            <person name="Pukhaev A.R."/>
            <person name="Popov K.P."/>
            <person name="Willems A."/>
            <person name="Tikhonovich I.A."/>
        </authorList>
    </citation>
    <scope>NUCLEOTIDE SEQUENCE [LARGE SCALE GENOMIC DNA]</scope>
    <source>
        <strain evidence="2 3">Vaf18</strain>
    </source>
</reference>